<dbReference type="PANTHER" id="PTHR35526:SF3">
    <property type="entry name" value="ANTI-SIGMA-F FACTOR RSBW"/>
    <property type="match status" value="1"/>
</dbReference>
<protein>
    <submittedName>
        <fullName evidence="4">ATP-binding protein</fullName>
    </submittedName>
</protein>
<evidence type="ECO:0000256" key="1">
    <source>
        <dbReference type="ARBA" id="ARBA00022527"/>
    </source>
</evidence>
<dbReference type="Proteomes" id="UP001055940">
    <property type="component" value="Chromosome"/>
</dbReference>
<evidence type="ECO:0000313" key="4">
    <source>
        <dbReference type="EMBL" id="USY18430.1"/>
    </source>
</evidence>
<accession>A0ABY5D4W4</accession>
<keyword evidence="1" id="KW-0808">Transferase</keyword>
<evidence type="ECO:0000259" key="3">
    <source>
        <dbReference type="Pfam" id="PF13581"/>
    </source>
</evidence>
<proteinExistence type="predicted"/>
<keyword evidence="4" id="KW-0067">ATP-binding</keyword>
<dbReference type="CDD" id="cd16936">
    <property type="entry name" value="HATPase_RsbW-like"/>
    <property type="match status" value="1"/>
</dbReference>
<dbReference type="EMBL" id="CP099837">
    <property type="protein sequence ID" value="USY18430.1"/>
    <property type="molecule type" value="Genomic_DNA"/>
</dbReference>
<keyword evidence="4" id="KW-0547">Nucleotide-binding</keyword>
<gene>
    <name evidence="4" type="ORF">NE857_24420</name>
</gene>
<reference evidence="4" key="1">
    <citation type="submission" date="2022-06" db="EMBL/GenBank/DDBJ databases">
        <authorList>
            <person name="Ping M."/>
        </authorList>
    </citation>
    <scope>NUCLEOTIDE SEQUENCE</scope>
    <source>
        <strain evidence="4">JCM11759T</strain>
    </source>
</reference>
<dbReference type="RefSeq" id="WP_254417825.1">
    <property type="nucleotide sequence ID" value="NZ_BAAAJB010000035.1"/>
</dbReference>
<feature type="domain" description="Histidine kinase/HSP90-like ATPase" evidence="3">
    <location>
        <begin position="53"/>
        <end position="157"/>
    </location>
</feature>
<keyword evidence="1" id="KW-0418">Kinase</keyword>
<dbReference type="PANTHER" id="PTHR35526">
    <property type="entry name" value="ANTI-SIGMA-F FACTOR RSBW-RELATED"/>
    <property type="match status" value="1"/>
</dbReference>
<evidence type="ECO:0000256" key="2">
    <source>
        <dbReference type="SAM" id="MobiDB-lite"/>
    </source>
</evidence>
<keyword evidence="5" id="KW-1185">Reference proteome</keyword>
<sequence length="188" mass="21183">MPALAPVPPMAEVTIALNELVPHAYRHYFNGRPDRPYYSSRRYDFGSSPLLLPLVRAFLDTCAAEHNTDYRYLFTLMGSELANNAIKHSRSGLPGRDYRLVCERQRDGLRLTCRDDGIANDPTTSVHDRRHLTPDPGGLNPDTDAGRGLAMIDALATTWGDNGRPGHRDVWFFLAYDLKDSAWPDLNR</sequence>
<dbReference type="Pfam" id="PF13581">
    <property type="entry name" value="HATPase_c_2"/>
    <property type="match status" value="1"/>
</dbReference>
<feature type="region of interest" description="Disordered" evidence="2">
    <location>
        <begin position="120"/>
        <end position="144"/>
    </location>
</feature>
<dbReference type="SUPFAM" id="SSF55874">
    <property type="entry name" value="ATPase domain of HSP90 chaperone/DNA topoisomerase II/histidine kinase"/>
    <property type="match status" value="1"/>
</dbReference>
<name>A0ABY5D4W4_9ACTN</name>
<organism evidence="4 5">
    <name type="scientific">Nocardiopsis exhalans</name>
    <dbReference type="NCBI Taxonomy" id="163604"/>
    <lineage>
        <taxon>Bacteria</taxon>
        <taxon>Bacillati</taxon>
        <taxon>Actinomycetota</taxon>
        <taxon>Actinomycetes</taxon>
        <taxon>Streptosporangiales</taxon>
        <taxon>Nocardiopsidaceae</taxon>
        <taxon>Nocardiopsis</taxon>
    </lineage>
</organism>
<keyword evidence="1" id="KW-0723">Serine/threonine-protein kinase</keyword>
<dbReference type="GO" id="GO:0005524">
    <property type="term" value="F:ATP binding"/>
    <property type="evidence" value="ECO:0007669"/>
    <property type="project" value="UniProtKB-KW"/>
</dbReference>
<dbReference type="InterPro" id="IPR050267">
    <property type="entry name" value="Anti-sigma-factor_SerPK"/>
</dbReference>
<dbReference type="InterPro" id="IPR036890">
    <property type="entry name" value="HATPase_C_sf"/>
</dbReference>
<dbReference type="Gene3D" id="3.30.565.10">
    <property type="entry name" value="Histidine kinase-like ATPase, C-terminal domain"/>
    <property type="match status" value="1"/>
</dbReference>
<dbReference type="InterPro" id="IPR003594">
    <property type="entry name" value="HATPase_dom"/>
</dbReference>
<evidence type="ECO:0000313" key="5">
    <source>
        <dbReference type="Proteomes" id="UP001055940"/>
    </source>
</evidence>